<evidence type="ECO:0000313" key="9">
    <source>
        <dbReference type="Proteomes" id="UP000823749"/>
    </source>
</evidence>
<dbReference type="PANTHER" id="PTHR44083">
    <property type="entry name" value="TOPLESS-RELATED PROTEIN 1-RELATED"/>
    <property type="match status" value="1"/>
</dbReference>
<feature type="domain" description="Disease resistance protein At4g27190-like leucine-rich repeats" evidence="7">
    <location>
        <begin position="682"/>
        <end position="811"/>
    </location>
</feature>
<dbReference type="SMART" id="SM00320">
    <property type="entry name" value="WD40"/>
    <property type="match status" value="8"/>
</dbReference>
<dbReference type="SUPFAM" id="SSF50978">
    <property type="entry name" value="WD40 repeat-like"/>
    <property type="match status" value="2"/>
</dbReference>
<dbReference type="EMBL" id="JACTNZ010000003">
    <property type="protein sequence ID" value="KAG5555936.1"/>
    <property type="molecule type" value="Genomic_DNA"/>
</dbReference>
<organism evidence="8 9">
    <name type="scientific">Rhododendron griersonianum</name>
    <dbReference type="NCBI Taxonomy" id="479676"/>
    <lineage>
        <taxon>Eukaryota</taxon>
        <taxon>Viridiplantae</taxon>
        <taxon>Streptophyta</taxon>
        <taxon>Embryophyta</taxon>
        <taxon>Tracheophyta</taxon>
        <taxon>Spermatophyta</taxon>
        <taxon>Magnoliopsida</taxon>
        <taxon>eudicotyledons</taxon>
        <taxon>Gunneridae</taxon>
        <taxon>Pentapetalae</taxon>
        <taxon>asterids</taxon>
        <taxon>Ericales</taxon>
        <taxon>Ericaceae</taxon>
        <taxon>Ericoideae</taxon>
        <taxon>Rhodoreae</taxon>
        <taxon>Rhododendron</taxon>
    </lineage>
</organism>
<keyword evidence="2" id="KW-0433">Leucine-rich repeat</keyword>
<evidence type="ECO:0000259" key="6">
    <source>
        <dbReference type="Pfam" id="PF00931"/>
    </source>
</evidence>
<keyword evidence="3" id="KW-0677">Repeat</keyword>
<dbReference type="Proteomes" id="UP000823749">
    <property type="component" value="Chromosome 3"/>
</dbReference>
<evidence type="ECO:0000256" key="4">
    <source>
        <dbReference type="PROSITE-ProRule" id="PRU00221"/>
    </source>
</evidence>
<feature type="compositionally biased region" description="Basic and acidic residues" evidence="5">
    <location>
        <begin position="1660"/>
        <end position="1674"/>
    </location>
</feature>
<dbReference type="Pfam" id="PF00931">
    <property type="entry name" value="NB-ARC"/>
    <property type="match status" value="1"/>
</dbReference>
<feature type="domain" description="Disease resistance protein At4g27190-like leucine-rich repeats" evidence="7">
    <location>
        <begin position="1057"/>
        <end position="1149"/>
    </location>
</feature>
<dbReference type="Pfam" id="PF23247">
    <property type="entry name" value="LRR_RPS2"/>
    <property type="match status" value="3"/>
</dbReference>
<feature type="region of interest" description="Disordered" evidence="5">
    <location>
        <begin position="2041"/>
        <end position="2130"/>
    </location>
</feature>
<dbReference type="Gene3D" id="2.130.10.10">
    <property type="entry name" value="YVTN repeat-like/Quinoprotein amine dehydrogenase"/>
    <property type="match status" value="2"/>
</dbReference>
<dbReference type="Gene3D" id="3.80.10.10">
    <property type="entry name" value="Ribonuclease Inhibitor"/>
    <property type="match status" value="3"/>
</dbReference>
<dbReference type="PROSITE" id="PS50294">
    <property type="entry name" value="WD_REPEATS_REGION"/>
    <property type="match status" value="2"/>
</dbReference>
<dbReference type="SUPFAM" id="SSF52058">
    <property type="entry name" value="L domain-like"/>
    <property type="match status" value="2"/>
</dbReference>
<gene>
    <name evidence="8" type="ORF">RHGRI_006548</name>
</gene>
<dbReference type="InterPro" id="IPR036322">
    <property type="entry name" value="WD40_repeat_dom_sf"/>
</dbReference>
<dbReference type="GO" id="GO:0043531">
    <property type="term" value="F:ADP binding"/>
    <property type="evidence" value="ECO:0007669"/>
    <property type="project" value="InterPro"/>
</dbReference>
<dbReference type="InterPro" id="IPR001680">
    <property type="entry name" value="WD40_rpt"/>
</dbReference>
<dbReference type="InterPro" id="IPR027728">
    <property type="entry name" value="Topless_fam"/>
</dbReference>
<evidence type="ECO:0000313" key="8">
    <source>
        <dbReference type="EMBL" id="KAG5555936.1"/>
    </source>
</evidence>
<dbReference type="InterPro" id="IPR042197">
    <property type="entry name" value="Apaf_helical"/>
</dbReference>
<proteinExistence type="predicted"/>
<feature type="region of interest" description="Disordered" evidence="5">
    <location>
        <begin position="1583"/>
        <end position="1674"/>
    </location>
</feature>
<keyword evidence="1 4" id="KW-0853">WD repeat</keyword>
<feature type="domain" description="Disease resistance protein At4g27190-like leucine-rich repeats" evidence="7">
    <location>
        <begin position="840"/>
        <end position="985"/>
    </location>
</feature>
<feature type="repeat" description="WD" evidence="4">
    <location>
        <begin position="1383"/>
        <end position="1424"/>
    </location>
</feature>
<name>A0AAV6KTN6_9ERIC</name>
<dbReference type="InterPro" id="IPR002182">
    <property type="entry name" value="NB-ARC"/>
</dbReference>
<dbReference type="SUPFAM" id="SSF52047">
    <property type="entry name" value="RNI-like"/>
    <property type="match status" value="1"/>
</dbReference>
<dbReference type="Gene3D" id="3.40.50.300">
    <property type="entry name" value="P-loop containing nucleotide triphosphate hydrolases"/>
    <property type="match status" value="1"/>
</dbReference>
<keyword evidence="9" id="KW-1185">Reference proteome</keyword>
<feature type="compositionally biased region" description="Polar residues" evidence="5">
    <location>
        <begin position="1585"/>
        <end position="1602"/>
    </location>
</feature>
<dbReference type="GO" id="GO:0006355">
    <property type="term" value="P:regulation of DNA-templated transcription"/>
    <property type="evidence" value="ECO:0007669"/>
    <property type="project" value="InterPro"/>
</dbReference>
<dbReference type="InterPro" id="IPR057135">
    <property type="entry name" value="At4g27190-like_LRR"/>
</dbReference>
<evidence type="ECO:0000256" key="5">
    <source>
        <dbReference type="SAM" id="MobiDB-lite"/>
    </source>
</evidence>
<dbReference type="InterPro" id="IPR027417">
    <property type="entry name" value="P-loop_NTPase"/>
</dbReference>
<feature type="compositionally biased region" description="Polar residues" evidence="5">
    <location>
        <begin position="2056"/>
        <end position="2068"/>
    </location>
</feature>
<dbReference type="Gene3D" id="1.10.8.430">
    <property type="entry name" value="Helical domain of apoptotic protease-activating factors"/>
    <property type="match status" value="1"/>
</dbReference>
<feature type="compositionally biased region" description="Acidic residues" evidence="5">
    <location>
        <begin position="2077"/>
        <end position="2097"/>
    </location>
</feature>
<evidence type="ECO:0000256" key="3">
    <source>
        <dbReference type="ARBA" id="ARBA00022737"/>
    </source>
</evidence>
<evidence type="ECO:0000259" key="7">
    <source>
        <dbReference type="Pfam" id="PF23247"/>
    </source>
</evidence>
<dbReference type="InterPro" id="IPR019775">
    <property type="entry name" value="WD40_repeat_CS"/>
</dbReference>
<feature type="compositionally biased region" description="Basic and acidic residues" evidence="5">
    <location>
        <begin position="2120"/>
        <end position="2130"/>
    </location>
</feature>
<dbReference type="PROSITE" id="PS50082">
    <property type="entry name" value="WD_REPEATS_2"/>
    <property type="match status" value="2"/>
</dbReference>
<reference evidence="8" key="1">
    <citation type="submission" date="2020-08" db="EMBL/GenBank/DDBJ databases">
        <title>Plant Genome Project.</title>
        <authorList>
            <person name="Zhang R.-G."/>
        </authorList>
    </citation>
    <scope>NUCLEOTIDE SEQUENCE</scope>
    <source>
        <strain evidence="8">WSP0</strain>
        <tissue evidence="8">Leaf</tissue>
    </source>
</reference>
<dbReference type="PANTHER" id="PTHR44083:SF2">
    <property type="entry name" value="TOPLESS-RELATED PROTEIN 3"/>
    <property type="match status" value="1"/>
</dbReference>
<sequence length="2130" mass="239648">MAEALALTCLGNITNRDFTGFESRRANMEEIIKALTDDRIKLIGICGLAGVGKTKMVQEVRKRAKEEKLFDEVAFVAVGQNPDITKVQNSIADIFGLKDFKTKDDATTRASLLRKRLSQDNKKILLILDDIWAEFNLEDHGIPLGGSHETFKIIYTSRFQGIWHDVPNKKEIPLELLSEDEAWQLFREKAGDSADARALQPIAKQIVNECGRLPLALVVIGTALSKKSGRNTTKDIWEEMLDRLTRASNTPVDEQLSKRLALSYEYLEDKQAKHLFLLCCLFQEDEDIRIEDLARYGLGLLLFNGINEMEKVRRRVLVLVNDLKSNYLLLDGKDDEFVKVHDVVRYVGISIAAKDRGALVIHGEVSEWPKKDTYEDYTFISLISTKIIELPKGLICPNLEFLLLDCKKLKELPCNFFEGMGKLKVLVLNNFEGVLSLPSSLRNLHTLSLSKFDGKLDNVSEFGGLFNLKTLSFRNSWMKELPEEIGELVDLRLLDLTDTEVGGIPQDVISRLVHLEELYFNKFKDWEREGKEEEGRNVNLPEWSNLNAVEIYIRSDVIPKFPIFSKLKIYKVVIVVHDDIIDREIEREYNFKKKCKRVLEVRSSILIPSNHGGIDLLLRNSDCLVLEGKGCNDLVQALLLRDEVDIFQQLEFLRIRRCDTPECLANTMNPVHLAIFPILKALSLLELVNLREICGSTVPAGSFGELTFIGVQGCGRLRNLFQLPIVGCLTQVKDLIINSCGTMEEVIWKEQQEDVHVATNRIEFPKLEVLKLVKLPSLMGFCRGIDQIDFPQLKHLELEGLGKFNHLFHNNCNLSSNSEQNDNVNFLSLFPQKVSLPNLEVLRVDELENLERLGQCSLSVGLFSKLKEFSVRRCGKLPCVIPSQFLPMLRELQKLTVDSCDSLEVVFELEGLESNEPNPEILPPLKFVELSDLPKLNCISKRDPVVFKYIQTLRIWNCNSLRYVFAPTMTKSFPQLCKLEILSCKMLSRIVSEENGLGEGSVDVVEFPQLESLELIDLPNLVTFFPNVNANTTTLAKSTDHYHNPLQPQPLFNEKIVSDLWCSELPISSFTKLKTLKVEDCGSLRSTFHASMIGGLTNLSELVITDCSKMEGVVYWEEEIEDGQGRKAEKTLFPLLRKLQLSNLPKLVSFFPNVNTTLAKSNDHLYNPMQPQPLFNEKVAFPGFKYLGLSGLQNVSDLWGSELPTSSFFKLKNLQATDSAGLRSFPCILSIDATQDLQEVARLLYTNSGDGVLALGSNGTVTLWDWESEEVTTRYFPRPDEFRMGSPMTNDVRGVNLEEAVPCMALSKNDSDGCSHLISACGGEVSLFLLAEFEFLIRTFMPPPPASTFMAFYPRDDNIIAIGMEDSTIRIYNCWMKEVRSELKGHKKRITGLAFSTKLNKLVSSGADAQLCIWRIHTWKHLKSVSIQLPAGKACNNDTRVQFHSDQMHLLVSHETQLAIYHASKMDLIRQWVPQDILPAPISFAVYSCDSQLVYTSFYDGKIGVFDADSLTLVCHIVPSIYLYPAMLRGSQAVYPRVIAAHPRKPNQFAIGLTNGFVVLMEPQESEGKWGLSLSTVDNGMVNDRTASSSNTNNLTPNQKWNQWDEDEDEDEDEDMDEDDDEDVDEEEDVDVDVDVDVDEEEDEDEEDQEENGVGPMARSMEKPKTLDDVTDKSKPWKVAETQWQLVGMPNSIDEAHKVARLLYTNSGNDVIALGSNGTMTLWKRDRSLHNPSGEGLLNSMRLVLKATASVFPQLWRPASGLTMTNDVTGVNLEEAVPCMALSKNESYIISACGGEVSLFNMKTFKVMTTFMPPPPASTFLAFYPPDNNIIAIGMEDSTIRIYNVKEDELKSELKGHKKRITGLAFSTKLNKLVSSGADAQLCIWNIDTWEKLKSVPIQLPAGVACNGDTRAQFHSDQTRLLVSHETQLAIYDASEMDCIRQWVPQDVLPAPISFATYSCDCQLVYTSFCDGNIGVFDADSLMLTCRIVPSVYLSPTMLSGGQAVYPRVVAAHPEKPNQFAIGLTQGSVIVMEPPELEGKWGLSPSTVDNGMLNDRTASSSNTSNHTPDQNRGKEEEEKEDEDLDEDVDVDENEEDQEEKRKKKEKGKAPQSELGQGGLREFKEEKKIRS</sequence>
<protein>
    <submittedName>
        <fullName evidence="8">Uncharacterized protein</fullName>
    </submittedName>
</protein>
<feature type="repeat" description="WD" evidence="4">
    <location>
        <begin position="1854"/>
        <end position="1895"/>
    </location>
</feature>
<dbReference type="PROSITE" id="PS00678">
    <property type="entry name" value="WD_REPEATS_1"/>
    <property type="match status" value="1"/>
</dbReference>
<dbReference type="InterPro" id="IPR015943">
    <property type="entry name" value="WD40/YVTN_repeat-like_dom_sf"/>
</dbReference>
<dbReference type="SUPFAM" id="SSF52540">
    <property type="entry name" value="P-loop containing nucleoside triphosphate hydrolases"/>
    <property type="match status" value="1"/>
</dbReference>
<evidence type="ECO:0000256" key="2">
    <source>
        <dbReference type="ARBA" id="ARBA00022614"/>
    </source>
</evidence>
<feature type="compositionally biased region" description="Acidic residues" evidence="5">
    <location>
        <begin position="1604"/>
        <end position="1651"/>
    </location>
</feature>
<dbReference type="InterPro" id="IPR032675">
    <property type="entry name" value="LRR_dom_sf"/>
</dbReference>
<comment type="caution">
    <text evidence="8">The sequence shown here is derived from an EMBL/GenBank/DDBJ whole genome shotgun (WGS) entry which is preliminary data.</text>
</comment>
<evidence type="ECO:0000256" key="1">
    <source>
        <dbReference type="ARBA" id="ARBA00022574"/>
    </source>
</evidence>
<accession>A0AAV6KTN6</accession>
<dbReference type="PRINTS" id="PR00364">
    <property type="entry name" value="DISEASERSIST"/>
</dbReference>
<dbReference type="Pfam" id="PF00400">
    <property type="entry name" value="WD40"/>
    <property type="match status" value="2"/>
</dbReference>
<feature type="domain" description="NB-ARC" evidence="6">
    <location>
        <begin position="26"/>
        <end position="193"/>
    </location>
</feature>